<organism evidence="2 3">
    <name type="scientific">Puccinia graminis f. sp. tritici</name>
    <dbReference type="NCBI Taxonomy" id="56615"/>
    <lineage>
        <taxon>Eukaryota</taxon>
        <taxon>Fungi</taxon>
        <taxon>Dikarya</taxon>
        <taxon>Basidiomycota</taxon>
        <taxon>Pucciniomycotina</taxon>
        <taxon>Pucciniomycetes</taxon>
        <taxon>Pucciniales</taxon>
        <taxon>Pucciniaceae</taxon>
        <taxon>Puccinia</taxon>
    </lineage>
</organism>
<dbReference type="AlphaFoldDB" id="A0A5B0QCT0"/>
<dbReference type="Proteomes" id="UP000324748">
    <property type="component" value="Unassembled WGS sequence"/>
</dbReference>
<feature type="region of interest" description="Disordered" evidence="1">
    <location>
        <begin position="229"/>
        <end position="249"/>
    </location>
</feature>
<accession>A0A5B0QCT0</accession>
<protein>
    <submittedName>
        <fullName evidence="2">Uncharacterized protein</fullName>
    </submittedName>
</protein>
<dbReference type="EMBL" id="VSWC01000027">
    <property type="protein sequence ID" value="KAA1111026.1"/>
    <property type="molecule type" value="Genomic_DNA"/>
</dbReference>
<sequence>MSAKNAIVSLKQRVFYSVLVILSIGASLSQALPVMHTSRPHERRSASELYQALDLTNRKTRSKNHQGGSCLLRCFSLGAMSTRDSQPPKITNGDNRRVPSLIQPPPNKGLFIGGYRSPSTVKRQGARLTSNRPATPKKISEGGTKLLQHPHSFEVSSHAPNDYLRALKIIVPPKQHDRMPRLTSLRSPYSPPRTAVRHFPDRTVASSRPLSVIPAPPDWRVASNFKSESASSLAGKEQPSTKKPTDDQEVSFFEGGITFPKLKQVQLHDEGWWSPATLKKRANK</sequence>
<name>A0A5B0QCT0_PUCGR</name>
<evidence type="ECO:0000256" key="1">
    <source>
        <dbReference type="SAM" id="MobiDB-lite"/>
    </source>
</evidence>
<feature type="compositionally biased region" description="Polar residues" evidence="1">
    <location>
        <begin position="82"/>
        <end position="93"/>
    </location>
</feature>
<feature type="region of interest" description="Disordered" evidence="1">
    <location>
        <begin position="82"/>
        <end position="109"/>
    </location>
</feature>
<proteinExistence type="predicted"/>
<evidence type="ECO:0000313" key="2">
    <source>
        <dbReference type="EMBL" id="KAA1111026.1"/>
    </source>
</evidence>
<reference evidence="2 3" key="1">
    <citation type="submission" date="2019-05" db="EMBL/GenBank/DDBJ databases">
        <title>Emergence of the Ug99 lineage of the wheat stem rust pathogen through somatic hybridization.</title>
        <authorList>
            <person name="Li F."/>
            <person name="Upadhyaya N.M."/>
            <person name="Sperschneider J."/>
            <person name="Matny O."/>
            <person name="Nguyen-Phuc H."/>
            <person name="Mago R."/>
            <person name="Raley C."/>
            <person name="Miller M.E."/>
            <person name="Silverstein K.A.T."/>
            <person name="Henningsen E."/>
            <person name="Hirsch C.D."/>
            <person name="Visser B."/>
            <person name="Pretorius Z.A."/>
            <person name="Steffenson B.J."/>
            <person name="Schwessinger B."/>
            <person name="Dodds P.N."/>
            <person name="Figueroa M."/>
        </authorList>
    </citation>
    <scope>NUCLEOTIDE SEQUENCE [LARGE SCALE GENOMIC DNA]</scope>
    <source>
        <strain evidence="2">21-0</strain>
    </source>
</reference>
<keyword evidence="3" id="KW-1185">Reference proteome</keyword>
<comment type="caution">
    <text evidence="2">The sequence shown here is derived from an EMBL/GenBank/DDBJ whole genome shotgun (WGS) entry which is preliminary data.</text>
</comment>
<gene>
    <name evidence="2" type="ORF">PGT21_035862</name>
</gene>
<evidence type="ECO:0000313" key="3">
    <source>
        <dbReference type="Proteomes" id="UP000324748"/>
    </source>
</evidence>